<dbReference type="PANTHER" id="PTHR11214">
    <property type="entry name" value="BETA-1,3-N-ACETYLGLUCOSAMINYLTRANSFERASE"/>
    <property type="match status" value="1"/>
</dbReference>
<dbReference type="STRING" id="62062.ENSHHUP00000063377"/>
<dbReference type="GO" id="GO:0000139">
    <property type="term" value="C:Golgi membrane"/>
    <property type="evidence" value="ECO:0007669"/>
    <property type="project" value="UniProtKB-SubCell"/>
</dbReference>
<comment type="similarity">
    <text evidence="4 16">Belongs to the glycosyltransferase 31 family.</text>
</comment>
<dbReference type="GO" id="GO:0030311">
    <property type="term" value="P:poly-N-acetyllactosamine biosynthetic process"/>
    <property type="evidence" value="ECO:0007669"/>
    <property type="project" value="TreeGrafter"/>
</dbReference>
<reference evidence="18" key="1">
    <citation type="submission" date="2018-06" db="EMBL/GenBank/DDBJ databases">
        <title>Genome assembly of Danube salmon.</title>
        <authorList>
            <person name="Macqueen D.J."/>
            <person name="Gundappa M.K."/>
        </authorList>
    </citation>
    <scope>NUCLEOTIDE SEQUENCE [LARGE SCALE GENOMIC DNA]</scope>
</reference>
<organism evidence="17 18">
    <name type="scientific">Hucho hucho</name>
    <name type="common">huchen</name>
    <dbReference type="NCBI Taxonomy" id="62062"/>
    <lineage>
        <taxon>Eukaryota</taxon>
        <taxon>Metazoa</taxon>
        <taxon>Chordata</taxon>
        <taxon>Craniata</taxon>
        <taxon>Vertebrata</taxon>
        <taxon>Euteleostomi</taxon>
        <taxon>Actinopterygii</taxon>
        <taxon>Neopterygii</taxon>
        <taxon>Teleostei</taxon>
        <taxon>Protacanthopterygii</taxon>
        <taxon>Salmoniformes</taxon>
        <taxon>Salmonidae</taxon>
        <taxon>Salmoninae</taxon>
        <taxon>Hucho</taxon>
    </lineage>
</organism>
<keyword evidence="11" id="KW-0472">Membrane</keyword>
<dbReference type="Pfam" id="PF01762">
    <property type="entry name" value="Galactosyl_T"/>
    <property type="match status" value="1"/>
</dbReference>
<comment type="catalytic activity">
    <reaction evidence="14">
        <text>a beta-D-galactosyl-(1-&gt;4)-N-acetyl-beta-D-glucosaminyl derivative + UDP-N-acetyl-alpha-D-glucosamine = an N-acetyl-beta-D-glucosaminyl-(1-&gt;3)-beta-D-galactosyl-(1-&gt;4)-N-acetyl-beta-D-glucosaminyl derivative + UDP + H(+)</text>
        <dbReference type="Rhea" id="RHEA:14389"/>
        <dbReference type="ChEBI" id="CHEBI:15378"/>
        <dbReference type="ChEBI" id="CHEBI:57705"/>
        <dbReference type="ChEBI" id="CHEBI:58223"/>
        <dbReference type="ChEBI" id="CHEBI:133507"/>
        <dbReference type="ChEBI" id="CHEBI:134090"/>
        <dbReference type="EC" id="2.4.1.149"/>
    </reaction>
</comment>
<evidence type="ECO:0000256" key="11">
    <source>
        <dbReference type="ARBA" id="ARBA00023136"/>
    </source>
</evidence>
<evidence type="ECO:0000256" key="5">
    <source>
        <dbReference type="ARBA" id="ARBA00022676"/>
    </source>
</evidence>
<evidence type="ECO:0000256" key="1">
    <source>
        <dbReference type="ARBA" id="ARBA00001936"/>
    </source>
</evidence>
<keyword evidence="6" id="KW-0808">Transferase</keyword>
<dbReference type="GO" id="GO:0008532">
    <property type="term" value="F:N-acetyllactosaminide beta-1,3-N-acetylglucosaminyltransferase activity"/>
    <property type="evidence" value="ECO:0007669"/>
    <property type="project" value="UniProtKB-EC"/>
</dbReference>
<evidence type="ECO:0000256" key="13">
    <source>
        <dbReference type="ARBA" id="ARBA00023211"/>
    </source>
</evidence>
<evidence type="ECO:0000256" key="15">
    <source>
        <dbReference type="ARBA" id="ARBA00065824"/>
    </source>
</evidence>
<evidence type="ECO:0000256" key="10">
    <source>
        <dbReference type="ARBA" id="ARBA00023034"/>
    </source>
</evidence>
<keyword evidence="13" id="KW-0464">Manganese</keyword>
<keyword evidence="10 16" id="KW-0333">Golgi apparatus</keyword>
<dbReference type="Proteomes" id="UP000314982">
    <property type="component" value="Unassembled WGS sequence"/>
</dbReference>
<evidence type="ECO:0000256" key="3">
    <source>
        <dbReference type="ARBA" id="ARBA00004922"/>
    </source>
</evidence>
<dbReference type="EC" id="2.4.1.-" evidence="16"/>
<keyword evidence="5 16" id="KW-0328">Glycosyltransferase</keyword>
<reference evidence="17" key="2">
    <citation type="submission" date="2025-08" db="UniProtKB">
        <authorList>
            <consortium name="Ensembl"/>
        </authorList>
    </citation>
    <scope>IDENTIFICATION</scope>
</reference>
<keyword evidence="18" id="KW-1185">Reference proteome</keyword>
<dbReference type="Ensembl" id="ENSHHUT00000065523.1">
    <property type="protein sequence ID" value="ENSHHUP00000063377.1"/>
    <property type="gene ID" value="ENSHHUG00000037464.1"/>
</dbReference>
<comment type="subcellular location">
    <subcellularLocation>
        <location evidence="2 16">Golgi apparatus membrane</location>
        <topology evidence="2 16">Single-pass type II membrane protein</topology>
    </subcellularLocation>
</comment>
<evidence type="ECO:0000313" key="17">
    <source>
        <dbReference type="Ensembl" id="ENSHHUP00000063377.1"/>
    </source>
</evidence>
<dbReference type="GeneTree" id="ENSGT00940000161895"/>
<dbReference type="PANTHER" id="PTHR11214:SF87">
    <property type="entry name" value="UDP-GLCNAC:BETAGAL BETA-1,3-N-ACETYLGLUCOSAMINYLTRANSFERASE 8"/>
    <property type="match status" value="1"/>
</dbReference>
<evidence type="ECO:0000256" key="16">
    <source>
        <dbReference type="RuleBase" id="RU363063"/>
    </source>
</evidence>
<dbReference type="InterPro" id="IPR002659">
    <property type="entry name" value="Glyco_trans_31"/>
</dbReference>
<keyword evidence="8" id="KW-0735">Signal-anchor</keyword>
<keyword evidence="9" id="KW-1133">Transmembrane helix</keyword>
<evidence type="ECO:0000256" key="14">
    <source>
        <dbReference type="ARBA" id="ARBA00050470"/>
    </source>
</evidence>
<evidence type="ECO:0000256" key="4">
    <source>
        <dbReference type="ARBA" id="ARBA00008661"/>
    </source>
</evidence>
<name>A0A4W5PIU5_9TELE</name>
<proteinExistence type="inferred from homology"/>
<dbReference type="GO" id="GO:0016262">
    <property type="term" value="F:protein N-acetylglucosaminyltransferase activity"/>
    <property type="evidence" value="ECO:0007669"/>
    <property type="project" value="TreeGrafter"/>
</dbReference>
<accession>A0A4W5PIU5</accession>
<dbReference type="GO" id="GO:0006493">
    <property type="term" value="P:protein O-linked glycosylation"/>
    <property type="evidence" value="ECO:0007669"/>
    <property type="project" value="TreeGrafter"/>
</dbReference>
<keyword evidence="7" id="KW-0812">Transmembrane</keyword>
<comment type="subunit">
    <text evidence="15">Interacts with B3GNT8; this interaction greatly increases B3GNT2 catalytic activity, independently of B3GNT8 enzymatic activity.</text>
</comment>
<reference evidence="17" key="3">
    <citation type="submission" date="2025-09" db="UniProtKB">
        <authorList>
            <consortium name="Ensembl"/>
        </authorList>
    </citation>
    <scope>IDENTIFICATION</scope>
</reference>
<comment type="pathway">
    <text evidence="3">Protein modification; protein glycosylation.</text>
</comment>
<evidence type="ECO:0000313" key="18">
    <source>
        <dbReference type="Proteomes" id="UP000314982"/>
    </source>
</evidence>
<dbReference type="Gene3D" id="3.90.550.50">
    <property type="match status" value="1"/>
</dbReference>
<keyword evidence="12" id="KW-0325">Glycoprotein</keyword>
<comment type="cofactor">
    <cofactor evidence="1">
        <name>Mn(2+)</name>
        <dbReference type="ChEBI" id="CHEBI:29035"/>
    </cofactor>
</comment>
<evidence type="ECO:0000256" key="12">
    <source>
        <dbReference type="ARBA" id="ARBA00023180"/>
    </source>
</evidence>
<evidence type="ECO:0000256" key="7">
    <source>
        <dbReference type="ARBA" id="ARBA00022692"/>
    </source>
</evidence>
<dbReference type="AlphaFoldDB" id="A0A4W5PIU5"/>
<evidence type="ECO:0000256" key="9">
    <source>
        <dbReference type="ARBA" id="ARBA00022989"/>
    </source>
</evidence>
<dbReference type="FunFam" id="3.90.550.50:FF:000010">
    <property type="entry name" value="Hexosyltransferase"/>
    <property type="match status" value="1"/>
</dbReference>
<protein>
    <recommendedName>
        <fullName evidence="16">Hexosyltransferase</fullName>
        <ecNumber evidence="16">2.4.1.-</ecNumber>
    </recommendedName>
</protein>
<evidence type="ECO:0000256" key="6">
    <source>
        <dbReference type="ARBA" id="ARBA00022679"/>
    </source>
</evidence>
<evidence type="ECO:0000256" key="8">
    <source>
        <dbReference type="ARBA" id="ARBA00022968"/>
    </source>
</evidence>
<sequence length="437" mass="49958">MQRIQVLAVMAFLCSLCFIFLYSSLTLQQDHRHRALSEVSVNSRPEARFETLSSKPVPTYPRLTPTKDSQISVPIQFTVTPTPVLKQAAVFAAIKKAIPKNTAYWNRMIYSGIEQLDKGGNSTRPEGLDWSHCRHNPEQLRTNIHDFTSYPELHQDFLNGMECRNPPILIDQPEKCISGDGKTFLLFAIKSTPRNFEQRQVVRETWGREAVYEREVRVRTVFLLGSSSLDEPDLSQLLGLEARLHGDLLQWDFHDSFFNLTLKEHVFYNWVLNRCSNVSFVFKGDDDVLANTKAILGYLQSLEPNKTSTLYLGQIISTASPLRDSKSKYYIPLTFYDGPYPAYAGGGGYLFSGSLIRSLYSVSKFLPFYPIDDVYSGMCFNALGILPEAHDGFQTFDIREQDRENPCAHKNLLLVHRRSPREIIRLLRSIRNPQLIC</sequence>
<evidence type="ECO:0000256" key="2">
    <source>
        <dbReference type="ARBA" id="ARBA00004323"/>
    </source>
</evidence>